<dbReference type="EMBL" id="ADGK01000214">
    <property type="protein sequence ID" value="EFE22493.1"/>
    <property type="molecule type" value="Genomic_DNA"/>
</dbReference>
<reference evidence="1 2" key="1">
    <citation type="submission" date="2010-02" db="EMBL/GenBank/DDBJ databases">
        <authorList>
            <person name="Weinstock G."/>
            <person name="Sodergren E."/>
            <person name="Clifton S."/>
            <person name="Fulton L."/>
            <person name="Fulton B."/>
            <person name="Courtney L."/>
            <person name="Fronick C."/>
            <person name="Harrison M."/>
            <person name="Strong C."/>
            <person name="Farmer C."/>
            <person name="Delahaunty K."/>
            <person name="Markovic C."/>
            <person name="Hall O."/>
            <person name="Minx P."/>
            <person name="Tomlinson C."/>
            <person name="Mitreva M."/>
            <person name="Nelson J."/>
            <person name="Hou S."/>
            <person name="Wollam A."/>
            <person name="Pepin K.H."/>
            <person name="Johnson M."/>
            <person name="Bhonagiri V."/>
            <person name="Zhang X."/>
            <person name="Suruliraj S."/>
            <person name="Warren W."/>
            <person name="Chinwalla A."/>
            <person name="Mardis E.R."/>
            <person name="Wilson R.K."/>
        </authorList>
    </citation>
    <scope>NUCLEOTIDE SEQUENCE [LARGE SCALE GENOMIC DNA]</scope>
    <source>
        <strain evidence="1 2">ATCC 23685</strain>
    </source>
</reference>
<sequence>MDFYFPLRELAHHSSGWGRARDLARRPYRRLLGLTAENLNKKRENDTKALPQGVDK</sequence>
<gene>
    <name evidence="1" type="ORF">EDWATA_02504</name>
</gene>
<dbReference type="AlphaFoldDB" id="D4F6X0"/>
<comment type="caution">
    <text evidence="1">The sequence shown here is derived from an EMBL/GenBank/DDBJ whole genome shotgun (WGS) entry which is preliminary data.</text>
</comment>
<evidence type="ECO:0000313" key="1">
    <source>
        <dbReference type="EMBL" id="EFE22493.1"/>
    </source>
</evidence>
<organism evidence="1 2">
    <name type="scientific">Edwardsiella tarda ATCC 23685</name>
    <dbReference type="NCBI Taxonomy" id="500638"/>
    <lineage>
        <taxon>Bacteria</taxon>
        <taxon>Pseudomonadati</taxon>
        <taxon>Pseudomonadota</taxon>
        <taxon>Gammaproteobacteria</taxon>
        <taxon>Enterobacterales</taxon>
        <taxon>Hafniaceae</taxon>
        <taxon>Edwardsiella</taxon>
    </lineage>
</organism>
<proteinExistence type="predicted"/>
<accession>D4F6X0</accession>
<protein>
    <submittedName>
        <fullName evidence="1">Uncharacterized protein</fullName>
    </submittedName>
</protein>
<name>D4F6X0_EDWTA</name>
<dbReference type="Proteomes" id="UP000003692">
    <property type="component" value="Unassembled WGS sequence"/>
</dbReference>
<evidence type="ECO:0000313" key="2">
    <source>
        <dbReference type="Proteomes" id="UP000003692"/>
    </source>
</evidence>
<dbReference type="HOGENOM" id="CLU_3006948_0_0_6"/>